<protein>
    <submittedName>
        <fullName evidence="1">Uncharacterized protein</fullName>
    </submittedName>
</protein>
<dbReference type="Proteomes" id="UP000324758">
    <property type="component" value="Unassembled WGS sequence"/>
</dbReference>
<evidence type="ECO:0000313" key="2">
    <source>
        <dbReference type="Proteomes" id="UP000324758"/>
    </source>
</evidence>
<dbReference type="OrthoDB" id="8243362at2"/>
<name>A0A5D3KZL1_9BRAD</name>
<evidence type="ECO:0000313" key="1">
    <source>
        <dbReference type="EMBL" id="TYL99175.1"/>
    </source>
</evidence>
<reference evidence="1 2" key="1">
    <citation type="submission" date="2019-08" db="EMBL/GenBank/DDBJ databases">
        <title>Bradyrhizobium hipponensis sp. nov., a rhizobium isolated from a Lupinus angustifolius root nodule in Tunisia.</title>
        <authorList>
            <person name="Off K."/>
            <person name="Rejili M."/>
            <person name="Mars M."/>
            <person name="Brachmann A."/>
            <person name="Marin M."/>
        </authorList>
    </citation>
    <scope>NUCLEOTIDE SEQUENCE [LARGE SCALE GENOMIC DNA]</scope>
    <source>
        <strain evidence="1 2">CTAW71</strain>
    </source>
</reference>
<organism evidence="1 2">
    <name type="scientific">Bradyrhizobium rifense</name>
    <dbReference type="NCBI Taxonomy" id="515499"/>
    <lineage>
        <taxon>Bacteria</taxon>
        <taxon>Pseudomonadati</taxon>
        <taxon>Pseudomonadota</taxon>
        <taxon>Alphaproteobacteria</taxon>
        <taxon>Hyphomicrobiales</taxon>
        <taxon>Nitrobacteraceae</taxon>
        <taxon>Bradyrhizobium</taxon>
    </lineage>
</organism>
<accession>A0A5D3KZL1</accession>
<dbReference type="RefSeq" id="WP_148770804.1">
    <property type="nucleotide sequence ID" value="NZ_VSSS01000008.1"/>
</dbReference>
<dbReference type="AlphaFoldDB" id="A0A5D3KZL1"/>
<gene>
    <name evidence="1" type="ORF">FXB40_03420</name>
</gene>
<dbReference type="EMBL" id="VSSS01000008">
    <property type="protein sequence ID" value="TYL99175.1"/>
    <property type="molecule type" value="Genomic_DNA"/>
</dbReference>
<comment type="caution">
    <text evidence="1">The sequence shown here is derived from an EMBL/GenBank/DDBJ whole genome shotgun (WGS) entry which is preliminary data.</text>
</comment>
<sequence length="119" mass="13742">MRQIHAAIEHWRHGDFECAIALASTAAEMLPDVDEPHFRELQNISRVNEISNWLIRGASRERLKSGQIDTVVIEELDTVLAIHRAILKFEAVFWKDKTPQMKSFRNCARTQCRSNPNQS</sequence>
<keyword evidence="2" id="KW-1185">Reference proteome</keyword>
<proteinExistence type="predicted"/>